<name>A0A8H7CUW4_9AGAR</name>
<dbReference type="GO" id="GO:0020037">
    <property type="term" value="F:heme binding"/>
    <property type="evidence" value="ECO:0007669"/>
    <property type="project" value="InterPro"/>
</dbReference>
<keyword evidence="11" id="KW-0503">Monooxygenase</keyword>
<evidence type="ECO:0000256" key="4">
    <source>
        <dbReference type="ARBA" id="ARBA00010617"/>
    </source>
</evidence>
<keyword evidence="13" id="KW-0732">Signal</keyword>
<gene>
    <name evidence="14" type="ORF">MSAN_01565400</name>
</gene>
<dbReference type="GO" id="GO:0004497">
    <property type="term" value="F:monooxygenase activity"/>
    <property type="evidence" value="ECO:0007669"/>
    <property type="project" value="UniProtKB-KW"/>
</dbReference>
<evidence type="ECO:0000256" key="10">
    <source>
        <dbReference type="ARBA" id="ARBA00023004"/>
    </source>
</evidence>
<evidence type="ECO:0000256" key="2">
    <source>
        <dbReference type="ARBA" id="ARBA00004370"/>
    </source>
</evidence>
<protein>
    <submittedName>
        <fullName evidence="14">Cytochrome P450</fullName>
    </submittedName>
</protein>
<keyword evidence="15" id="KW-1185">Reference proteome</keyword>
<keyword evidence="7" id="KW-0479">Metal-binding</keyword>
<comment type="similarity">
    <text evidence="4">Belongs to the cytochrome P450 family.</text>
</comment>
<dbReference type="PRINTS" id="PR00385">
    <property type="entry name" value="P450"/>
</dbReference>
<evidence type="ECO:0000313" key="15">
    <source>
        <dbReference type="Proteomes" id="UP000623467"/>
    </source>
</evidence>
<accession>A0A8H7CUW4</accession>
<feature type="signal peptide" evidence="13">
    <location>
        <begin position="1"/>
        <end position="30"/>
    </location>
</feature>
<keyword evidence="8" id="KW-1133">Transmembrane helix</keyword>
<evidence type="ECO:0000256" key="3">
    <source>
        <dbReference type="ARBA" id="ARBA00004721"/>
    </source>
</evidence>
<dbReference type="InterPro" id="IPR001128">
    <property type="entry name" value="Cyt_P450"/>
</dbReference>
<dbReference type="PANTHER" id="PTHR24305:SF166">
    <property type="entry name" value="CYTOCHROME P450 12A4, MITOCHONDRIAL-RELATED"/>
    <property type="match status" value="1"/>
</dbReference>
<dbReference type="SUPFAM" id="SSF48264">
    <property type="entry name" value="Cytochrome P450"/>
    <property type="match status" value="1"/>
</dbReference>
<dbReference type="Gene3D" id="1.10.630.10">
    <property type="entry name" value="Cytochrome P450"/>
    <property type="match status" value="1"/>
</dbReference>
<dbReference type="GO" id="GO:0016705">
    <property type="term" value="F:oxidoreductase activity, acting on paired donors, with incorporation or reduction of molecular oxygen"/>
    <property type="evidence" value="ECO:0007669"/>
    <property type="project" value="InterPro"/>
</dbReference>
<dbReference type="OrthoDB" id="2904871at2759"/>
<dbReference type="AlphaFoldDB" id="A0A8H7CUW4"/>
<sequence length="419" mass="46777">MARTLRPSVFHKGLLWGKFLFLNLSTLTHAQSFIQENRLMISDPTTVKYIQKCSFFAVGPSQEKTGNILFGYGNVFIARGEKHRHLRTLMNPAFSSKNVRAILPALTETSRKLGDRWEALSVSGNIVDISRSLNDAALDAMGDAIFEYPFNAVTEQSELAKMHRIMTDSVSSPTKVMQVLDAALAFIPDRVFRLICGLPLPGIRMIQKYKKLTNALSFHLIGETRRSGLSTSLLGCLDGIVPDEEVGVHLRTLLIAGQGTMGSTLSWALYKLAQMEDFQKELRQEIQKERAKGQPDYDNMPLLNALINEALRMYCAFPLADRIATEDCILPLSHPITTTTGVQISEIPIYKGQRLHIAIAAYHRLTSIWGPDAEEFKPSRWLEKDPCKGPALGPHASLLTFFGGPSVCLGWRFAYLFSF</sequence>
<evidence type="ECO:0000256" key="9">
    <source>
        <dbReference type="ARBA" id="ARBA00023002"/>
    </source>
</evidence>
<keyword evidence="6" id="KW-0812">Transmembrane</keyword>
<dbReference type="Pfam" id="PF00067">
    <property type="entry name" value="p450"/>
    <property type="match status" value="1"/>
</dbReference>
<keyword evidence="12" id="KW-0472">Membrane</keyword>
<dbReference type="GO" id="GO:0016020">
    <property type="term" value="C:membrane"/>
    <property type="evidence" value="ECO:0007669"/>
    <property type="project" value="UniProtKB-SubCell"/>
</dbReference>
<evidence type="ECO:0000256" key="12">
    <source>
        <dbReference type="ARBA" id="ARBA00023136"/>
    </source>
</evidence>
<dbReference type="PANTHER" id="PTHR24305">
    <property type="entry name" value="CYTOCHROME P450"/>
    <property type="match status" value="1"/>
</dbReference>
<evidence type="ECO:0000313" key="14">
    <source>
        <dbReference type="EMBL" id="KAF7351339.1"/>
    </source>
</evidence>
<proteinExistence type="inferred from homology"/>
<keyword evidence="5" id="KW-0349">Heme</keyword>
<evidence type="ECO:0000256" key="6">
    <source>
        <dbReference type="ARBA" id="ARBA00022692"/>
    </source>
</evidence>
<evidence type="ECO:0000256" key="5">
    <source>
        <dbReference type="ARBA" id="ARBA00022617"/>
    </source>
</evidence>
<feature type="chain" id="PRO_5034635002" evidence="13">
    <location>
        <begin position="31"/>
        <end position="419"/>
    </location>
</feature>
<comment type="cofactor">
    <cofactor evidence="1">
        <name>heme</name>
        <dbReference type="ChEBI" id="CHEBI:30413"/>
    </cofactor>
</comment>
<evidence type="ECO:0000256" key="13">
    <source>
        <dbReference type="SAM" id="SignalP"/>
    </source>
</evidence>
<evidence type="ECO:0000256" key="8">
    <source>
        <dbReference type="ARBA" id="ARBA00022989"/>
    </source>
</evidence>
<dbReference type="Proteomes" id="UP000623467">
    <property type="component" value="Unassembled WGS sequence"/>
</dbReference>
<evidence type="ECO:0000256" key="1">
    <source>
        <dbReference type="ARBA" id="ARBA00001971"/>
    </source>
</evidence>
<dbReference type="GO" id="GO:0005506">
    <property type="term" value="F:iron ion binding"/>
    <property type="evidence" value="ECO:0007669"/>
    <property type="project" value="InterPro"/>
</dbReference>
<dbReference type="EMBL" id="JACAZH010000013">
    <property type="protein sequence ID" value="KAF7351339.1"/>
    <property type="molecule type" value="Genomic_DNA"/>
</dbReference>
<organism evidence="14 15">
    <name type="scientific">Mycena sanguinolenta</name>
    <dbReference type="NCBI Taxonomy" id="230812"/>
    <lineage>
        <taxon>Eukaryota</taxon>
        <taxon>Fungi</taxon>
        <taxon>Dikarya</taxon>
        <taxon>Basidiomycota</taxon>
        <taxon>Agaricomycotina</taxon>
        <taxon>Agaricomycetes</taxon>
        <taxon>Agaricomycetidae</taxon>
        <taxon>Agaricales</taxon>
        <taxon>Marasmiineae</taxon>
        <taxon>Mycenaceae</taxon>
        <taxon>Mycena</taxon>
    </lineage>
</organism>
<comment type="pathway">
    <text evidence="3">Secondary metabolite biosynthesis; terpenoid biosynthesis.</text>
</comment>
<reference evidence="14" key="1">
    <citation type="submission" date="2020-05" db="EMBL/GenBank/DDBJ databases">
        <title>Mycena genomes resolve the evolution of fungal bioluminescence.</title>
        <authorList>
            <person name="Tsai I.J."/>
        </authorList>
    </citation>
    <scope>NUCLEOTIDE SEQUENCE</scope>
    <source>
        <strain evidence="14">160909Yilan</strain>
    </source>
</reference>
<keyword evidence="10" id="KW-0408">Iron</keyword>
<evidence type="ECO:0000256" key="7">
    <source>
        <dbReference type="ARBA" id="ARBA00022723"/>
    </source>
</evidence>
<dbReference type="InterPro" id="IPR036396">
    <property type="entry name" value="Cyt_P450_sf"/>
</dbReference>
<comment type="caution">
    <text evidence="14">The sequence shown here is derived from an EMBL/GenBank/DDBJ whole genome shotgun (WGS) entry which is preliminary data.</text>
</comment>
<dbReference type="InterPro" id="IPR050121">
    <property type="entry name" value="Cytochrome_P450_monoxygenase"/>
</dbReference>
<comment type="subcellular location">
    <subcellularLocation>
        <location evidence="2">Membrane</location>
    </subcellularLocation>
</comment>
<keyword evidence="9" id="KW-0560">Oxidoreductase</keyword>
<evidence type="ECO:0000256" key="11">
    <source>
        <dbReference type="ARBA" id="ARBA00023033"/>
    </source>
</evidence>